<dbReference type="Proteomes" id="UP000386281">
    <property type="component" value="Unassembled WGS sequence"/>
</dbReference>
<name>A0A449CYD9_9MICO</name>
<dbReference type="Pfam" id="PF19474">
    <property type="entry name" value="DUF6011"/>
    <property type="match status" value="1"/>
</dbReference>
<evidence type="ECO:0000313" key="2">
    <source>
        <dbReference type="Proteomes" id="UP000386281"/>
    </source>
</evidence>
<accession>A0A449CYD9</accession>
<sequence>MPVSEGVDVTDSNLSPVATEANIAEIQARAAALGLVIATRCTDCGAPLFDPKSISLGVGPVCRAKHTKNDPAGTLAKESTSRAA</sequence>
<dbReference type="EMBL" id="CAACXN010000005">
    <property type="protein sequence ID" value="VEW10365.1"/>
    <property type="molecule type" value="Genomic_DNA"/>
</dbReference>
<proteinExistence type="predicted"/>
<evidence type="ECO:0000313" key="1">
    <source>
        <dbReference type="EMBL" id="VEW10365.1"/>
    </source>
</evidence>
<dbReference type="InterPro" id="IPR046053">
    <property type="entry name" value="DUF6011"/>
</dbReference>
<protein>
    <submittedName>
        <fullName evidence="1">Uncharacterized protein</fullName>
    </submittedName>
</protein>
<dbReference type="AlphaFoldDB" id="A0A449CYD9"/>
<organism evidence="1 2">
    <name type="scientific">Brevibacterium casei</name>
    <dbReference type="NCBI Taxonomy" id="33889"/>
    <lineage>
        <taxon>Bacteria</taxon>
        <taxon>Bacillati</taxon>
        <taxon>Actinomycetota</taxon>
        <taxon>Actinomycetes</taxon>
        <taxon>Micrococcales</taxon>
        <taxon>Brevibacteriaceae</taxon>
        <taxon>Brevibacterium</taxon>
    </lineage>
</organism>
<gene>
    <name evidence="1" type="ORF">NCTC12391_00159</name>
</gene>
<dbReference type="RefSeq" id="WP_223289785.1">
    <property type="nucleotide sequence ID" value="NZ_CAACXN010000005.1"/>
</dbReference>
<reference evidence="1 2" key="1">
    <citation type="submission" date="2019-02" db="EMBL/GenBank/DDBJ databases">
        <authorList>
            <consortium name="Pathogen Informatics"/>
        </authorList>
    </citation>
    <scope>NUCLEOTIDE SEQUENCE [LARGE SCALE GENOMIC DNA]</scope>
    <source>
        <strain evidence="1 2">3012STDY7078520</strain>
    </source>
</reference>